<dbReference type="HOGENOM" id="CLU_1488324_0_0_7"/>
<sequence precursor="true">MTKGKIRHRSLRAPFWAVMALILLSPAAAFCDDQVWTTVASAGTVDERDLGRVSFNGPLATVKSAAPSSVVIRYNVVALDDLSDDDDCLRMSMRFRDNGAASRVVVRLKRFNLRSGMTSTLLTMDSDRYNSNAGFQNRTVGRCASTLDFEANAYFIEAELTRSAAAGAPALAAIKIYSTDD</sequence>
<reference evidence="2 3" key="1">
    <citation type="submission" date="2006-10" db="EMBL/GenBank/DDBJ databases">
        <title>Complete sequence of Syntrophobacter fumaroxidans MPOB.</title>
        <authorList>
            <consortium name="US DOE Joint Genome Institute"/>
            <person name="Copeland A."/>
            <person name="Lucas S."/>
            <person name="Lapidus A."/>
            <person name="Barry K."/>
            <person name="Detter J.C."/>
            <person name="Glavina del Rio T."/>
            <person name="Hammon N."/>
            <person name="Israni S."/>
            <person name="Pitluck S."/>
            <person name="Goltsman E.G."/>
            <person name="Martinez M."/>
            <person name="Schmutz J."/>
            <person name="Larimer F."/>
            <person name="Land M."/>
            <person name="Hauser L."/>
            <person name="Kyrpides N."/>
            <person name="Kim E."/>
            <person name="Boone D.R."/>
            <person name="Brockman F."/>
            <person name="Culley D."/>
            <person name="Ferry J."/>
            <person name="Gunsalus R."/>
            <person name="McInerney M.J."/>
            <person name="Morrison M."/>
            <person name="Plugge C."/>
            <person name="Rohlin L."/>
            <person name="Scholten J."/>
            <person name="Sieber J."/>
            <person name="Stams A.J.M."/>
            <person name="Worm P."/>
            <person name="Henstra A.M."/>
            <person name="Richardson P."/>
        </authorList>
    </citation>
    <scope>NUCLEOTIDE SEQUENCE [LARGE SCALE GENOMIC DNA]</scope>
    <source>
        <strain evidence="3">DSM 10017 / MPOB</strain>
    </source>
</reference>
<name>A0LGF0_SYNFM</name>
<feature type="chain" id="PRO_5002626196" evidence="1">
    <location>
        <begin position="32"/>
        <end position="181"/>
    </location>
</feature>
<dbReference type="AlphaFoldDB" id="A0LGF0"/>
<feature type="signal peptide" evidence="1">
    <location>
        <begin position="1"/>
        <end position="31"/>
    </location>
</feature>
<accession>A0LGF0</accession>
<protein>
    <submittedName>
        <fullName evidence="2">Uncharacterized protein</fullName>
    </submittedName>
</protein>
<dbReference type="InParanoid" id="A0LGF0"/>
<evidence type="ECO:0000256" key="1">
    <source>
        <dbReference type="SAM" id="SignalP"/>
    </source>
</evidence>
<evidence type="ECO:0000313" key="3">
    <source>
        <dbReference type="Proteomes" id="UP000001784"/>
    </source>
</evidence>
<dbReference type="OrthoDB" id="6196543at2"/>
<keyword evidence="3" id="KW-1185">Reference proteome</keyword>
<dbReference type="EMBL" id="CP000478">
    <property type="protein sequence ID" value="ABK16502.1"/>
    <property type="molecule type" value="Genomic_DNA"/>
</dbReference>
<organism evidence="2 3">
    <name type="scientific">Syntrophobacter fumaroxidans (strain DSM 10017 / MPOB)</name>
    <dbReference type="NCBI Taxonomy" id="335543"/>
    <lineage>
        <taxon>Bacteria</taxon>
        <taxon>Pseudomonadati</taxon>
        <taxon>Thermodesulfobacteriota</taxon>
        <taxon>Syntrophobacteria</taxon>
        <taxon>Syntrophobacterales</taxon>
        <taxon>Syntrophobacteraceae</taxon>
        <taxon>Syntrophobacter</taxon>
    </lineage>
</organism>
<dbReference type="Proteomes" id="UP000001784">
    <property type="component" value="Chromosome"/>
</dbReference>
<evidence type="ECO:0000313" key="2">
    <source>
        <dbReference type="EMBL" id="ABK16502.1"/>
    </source>
</evidence>
<gene>
    <name evidence="2" type="ordered locus">Sfum_0804</name>
</gene>
<dbReference type="eggNOG" id="ENOG50331C9">
    <property type="taxonomic scope" value="Bacteria"/>
</dbReference>
<dbReference type="KEGG" id="sfu:Sfum_0804"/>
<keyword evidence="1" id="KW-0732">Signal</keyword>
<proteinExistence type="predicted"/>
<dbReference type="RefSeq" id="WP_011697675.1">
    <property type="nucleotide sequence ID" value="NC_008554.1"/>
</dbReference>